<dbReference type="InterPro" id="IPR012337">
    <property type="entry name" value="RNaseH-like_sf"/>
</dbReference>
<dbReference type="OrthoDB" id="5592268at2759"/>
<evidence type="ECO:0000313" key="3">
    <source>
        <dbReference type="EMBL" id="OMH80608.1"/>
    </source>
</evidence>
<dbReference type="GO" id="GO:0005634">
    <property type="term" value="C:nucleus"/>
    <property type="evidence" value="ECO:0007669"/>
    <property type="project" value="UniProtKB-ARBA"/>
</dbReference>
<evidence type="ECO:0000256" key="1">
    <source>
        <dbReference type="SAM" id="MobiDB-lite"/>
    </source>
</evidence>
<dbReference type="GO" id="GO:0015074">
    <property type="term" value="P:DNA integration"/>
    <property type="evidence" value="ECO:0007669"/>
    <property type="project" value="InterPro"/>
</dbReference>
<evidence type="ECO:0000259" key="2">
    <source>
        <dbReference type="PROSITE" id="PS50994"/>
    </source>
</evidence>
<keyword evidence="4" id="KW-1185">Reference proteome</keyword>
<dbReference type="InterPro" id="IPR050951">
    <property type="entry name" value="Retrovirus_Pol_polyprotein"/>
</dbReference>
<gene>
    <name evidence="3" type="ORF">AX774_g5953</name>
</gene>
<proteinExistence type="predicted"/>
<accession>A0A1R1PI32</accession>
<comment type="caution">
    <text evidence="3">The sequence shown here is derived from an EMBL/GenBank/DDBJ whole genome shotgun (WGS) entry which is preliminary data.</text>
</comment>
<dbReference type="InterPro" id="IPR036397">
    <property type="entry name" value="RNaseH_sf"/>
</dbReference>
<dbReference type="Proteomes" id="UP000188320">
    <property type="component" value="Unassembled WGS sequence"/>
</dbReference>
<dbReference type="EMBL" id="LSSK01001131">
    <property type="protein sequence ID" value="OMH80608.1"/>
    <property type="molecule type" value="Genomic_DNA"/>
</dbReference>
<dbReference type="Gene3D" id="3.30.420.10">
    <property type="entry name" value="Ribonuclease H-like superfamily/Ribonuclease H"/>
    <property type="match status" value="1"/>
</dbReference>
<reference evidence="4" key="1">
    <citation type="submission" date="2017-01" db="EMBL/GenBank/DDBJ databases">
        <authorList>
            <person name="Wang Y."/>
            <person name="White M."/>
            <person name="Kvist S."/>
            <person name="Moncalvo J.-M."/>
        </authorList>
    </citation>
    <scope>NUCLEOTIDE SEQUENCE [LARGE SCALE GENOMIC DNA]</scope>
    <source>
        <strain evidence="4">COL-18-3</strain>
    </source>
</reference>
<dbReference type="Pfam" id="PF00665">
    <property type="entry name" value="rve"/>
    <property type="match status" value="1"/>
</dbReference>
<name>A0A1R1PI32_ZANCU</name>
<feature type="domain" description="Integrase catalytic" evidence="2">
    <location>
        <begin position="29"/>
        <end position="190"/>
    </location>
</feature>
<dbReference type="AlphaFoldDB" id="A0A1R1PI32"/>
<protein>
    <submittedName>
        <fullName evidence="3">Gag-Pol polyprotein</fullName>
    </submittedName>
</protein>
<feature type="region of interest" description="Disordered" evidence="1">
    <location>
        <begin position="333"/>
        <end position="354"/>
    </location>
</feature>
<dbReference type="PROSITE" id="PS50994">
    <property type="entry name" value="INTEGRASE"/>
    <property type="match status" value="1"/>
</dbReference>
<dbReference type="InterPro" id="IPR001584">
    <property type="entry name" value="Integrase_cat-core"/>
</dbReference>
<dbReference type="GO" id="GO:0003676">
    <property type="term" value="F:nucleic acid binding"/>
    <property type="evidence" value="ECO:0007669"/>
    <property type="project" value="InterPro"/>
</dbReference>
<organism evidence="3 4">
    <name type="scientific">Zancudomyces culisetae</name>
    <name type="common">Gut fungus</name>
    <name type="synonym">Smittium culisetae</name>
    <dbReference type="NCBI Taxonomy" id="1213189"/>
    <lineage>
        <taxon>Eukaryota</taxon>
        <taxon>Fungi</taxon>
        <taxon>Fungi incertae sedis</taxon>
        <taxon>Zoopagomycota</taxon>
        <taxon>Kickxellomycotina</taxon>
        <taxon>Harpellomycetes</taxon>
        <taxon>Harpellales</taxon>
        <taxon>Legeriomycetaceae</taxon>
        <taxon>Zancudomyces</taxon>
    </lineage>
</organism>
<dbReference type="PANTHER" id="PTHR37984">
    <property type="entry name" value="PROTEIN CBG26694"/>
    <property type="match status" value="1"/>
</dbReference>
<evidence type="ECO:0000313" key="4">
    <source>
        <dbReference type="Proteomes" id="UP000188320"/>
    </source>
</evidence>
<dbReference type="SUPFAM" id="SSF53098">
    <property type="entry name" value="Ribonuclease H-like"/>
    <property type="match status" value="1"/>
</dbReference>
<sequence length="354" mass="40671">MVKLICERCEVCQRTNYSQRKAERLHPIIPNEPFKVWGLDVAGPMNPITKPEGNKYIIVAVDYFTKWPVALAVKAINAEVICTFITEMIIANFGVPKILITDRGTHLSNEACARFNEFLGIEQKPVTAYRPSSNGQVERSIQTLKQLLIKQTISRPENWDAYIWRTLLTMRTTIHKSLGRSPAEVVYGLKLLTPEIWSSEIPKDLEKEVALRTRLEFLEKEIPTYRQLSIELAKKQKAYEENRYNKGVRPRVFEIGEQVLKATATRNPFTMHRNVGPFEVIKNLGNGIYEIIDRAGNVDKVHVDRLRKYYPEYEIIPDLYTGSARTTGAISMKQPTEDKMIEDDQELSGEMSHE</sequence>
<dbReference type="PANTHER" id="PTHR37984:SF5">
    <property type="entry name" value="PROTEIN NYNRIN-LIKE"/>
    <property type="match status" value="1"/>
</dbReference>